<dbReference type="PROSITE" id="PS51257">
    <property type="entry name" value="PROKAR_LIPOPROTEIN"/>
    <property type="match status" value="1"/>
</dbReference>
<dbReference type="OrthoDB" id="9781705at2"/>
<evidence type="ECO:0000256" key="1">
    <source>
        <dbReference type="SAM" id="SignalP"/>
    </source>
</evidence>
<evidence type="ECO:0000313" key="3">
    <source>
        <dbReference type="EMBL" id="SDB89379.1"/>
    </source>
</evidence>
<dbReference type="Gene3D" id="3.40.190.10">
    <property type="entry name" value="Periplasmic binding protein-like II"/>
    <property type="match status" value="2"/>
</dbReference>
<reference evidence="3 4" key="1">
    <citation type="submission" date="2016-09" db="EMBL/GenBank/DDBJ databases">
        <authorList>
            <person name="Capua I."/>
            <person name="De Benedictis P."/>
            <person name="Joannis T."/>
            <person name="Lombin L.H."/>
            <person name="Cattoli G."/>
        </authorList>
    </citation>
    <scope>NUCLEOTIDE SEQUENCE [LARGE SCALE GENOMIC DNA]</scope>
    <source>
        <strain evidence="3 4">ISLP-3</strain>
    </source>
</reference>
<dbReference type="RefSeq" id="WP_093180865.1">
    <property type="nucleotide sequence ID" value="NZ_FMYH01000001.1"/>
</dbReference>
<dbReference type="Pfam" id="PF04069">
    <property type="entry name" value="OpuAC"/>
    <property type="match status" value="2"/>
</dbReference>
<protein>
    <submittedName>
        <fullName evidence="3">Osmoprotectant transport system substrate-binding protein</fullName>
    </submittedName>
</protein>
<feature type="domain" description="ABC-type glycine betaine transport system substrate-binding" evidence="2">
    <location>
        <begin position="57"/>
        <end position="126"/>
    </location>
</feature>
<dbReference type="SUPFAM" id="SSF53850">
    <property type="entry name" value="Periplasmic binding protein-like II"/>
    <property type="match status" value="2"/>
</dbReference>
<keyword evidence="4" id="KW-1185">Reference proteome</keyword>
<dbReference type="GO" id="GO:0022857">
    <property type="term" value="F:transmembrane transporter activity"/>
    <property type="evidence" value="ECO:0007669"/>
    <property type="project" value="InterPro"/>
</dbReference>
<keyword evidence="1" id="KW-0732">Signal</keyword>
<proteinExistence type="predicted"/>
<accession>A0A1G6H545</accession>
<evidence type="ECO:0000313" key="4">
    <source>
        <dbReference type="Proteomes" id="UP000199039"/>
    </source>
</evidence>
<dbReference type="AlphaFoldDB" id="A0A1G6H545"/>
<dbReference type="Proteomes" id="UP000199039">
    <property type="component" value="Unassembled WGS sequence"/>
</dbReference>
<dbReference type="InterPro" id="IPR007210">
    <property type="entry name" value="ABC_Gly_betaine_transp_sub-bd"/>
</dbReference>
<name>A0A1G6H545_9MICO</name>
<sequence>MQLRTTTRARVALAAGFLVLVAACGSPGSSGGSTTAATTTSDAAAPATCEAVPGDTFVALADDQHLQNPDNVVPALNAAAAAGDTDLVPVLDSVSAVLDTPALVNLNKAVSVDRQPPAQAAADFAAAQGINSQDPVGKGRKVVVGAPNFDEGRVLANLYATVLTAAGYDVSIQDIGNRELYLTDLESGALTVVPEYVSTLTEFLNTAVNGEGATPLASSDLDATVAQLTTLGKAVGLAFAAPAKAQDQNAYAVTSGFAQEHKVATLSELAAACGGIVLGGPPECPERPFCQIGLEQTYGIDIASFVSLDAGGNLTKQALAQGTITLGMILSSDPSLAG</sequence>
<feature type="domain" description="ABC-type glycine betaine transport system substrate-binding" evidence="2">
    <location>
        <begin position="141"/>
        <end position="336"/>
    </location>
</feature>
<organism evidence="3 4">
    <name type="scientific">Sanguibacter gelidistatuariae</name>
    <dbReference type="NCBI Taxonomy" id="1814289"/>
    <lineage>
        <taxon>Bacteria</taxon>
        <taxon>Bacillati</taxon>
        <taxon>Actinomycetota</taxon>
        <taxon>Actinomycetes</taxon>
        <taxon>Micrococcales</taxon>
        <taxon>Sanguibacteraceae</taxon>
        <taxon>Sanguibacter</taxon>
    </lineage>
</organism>
<evidence type="ECO:0000259" key="2">
    <source>
        <dbReference type="Pfam" id="PF04069"/>
    </source>
</evidence>
<dbReference type="GO" id="GO:0043190">
    <property type="term" value="C:ATP-binding cassette (ABC) transporter complex"/>
    <property type="evidence" value="ECO:0007669"/>
    <property type="project" value="InterPro"/>
</dbReference>
<dbReference type="EMBL" id="FMYH01000001">
    <property type="protein sequence ID" value="SDB89379.1"/>
    <property type="molecule type" value="Genomic_DNA"/>
</dbReference>
<feature type="signal peptide" evidence="1">
    <location>
        <begin position="1"/>
        <end position="22"/>
    </location>
</feature>
<feature type="chain" id="PRO_5038335642" evidence="1">
    <location>
        <begin position="23"/>
        <end position="338"/>
    </location>
</feature>
<gene>
    <name evidence="3" type="ORF">SAMN05216410_0743</name>
</gene>
<dbReference type="STRING" id="1814289.SAMN05216410_0743"/>